<dbReference type="Gene3D" id="3.10.129.10">
    <property type="entry name" value="Hotdog Thioesterase"/>
    <property type="match status" value="1"/>
</dbReference>
<organism evidence="4 5">
    <name type="scientific">Mixia osmundae (strain CBS 9802 / IAM 14324 / JCM 22182 / KY 12970)</name>
    <dbReference type="NCBI Taxonomy" id="764103"/>
    <lineage>
        <taxon>Eukaryota</taxon>
        <taxon>Fungi</taxon>
        <taxon>Dikarya</taxon>
        <taxon>Basidiomycota</taxon>
        <taxon>Pucciniomycotina</taxon>
        <taxon>Mixiomycetes</taxon>
        <taxon>Mixiales</taxon>
        <taxon>Mixiaceae</taxon>
        <taxon>Mixia</taxon>
    </lineage>
</organism>
<feature type="region of interest" description="Disordered" evidence="1">
    <location>
        <begin position="1189"/>
        <end position="1212"/>
    </location>
</feature>
<comment type="caution">
    <text evidence="4">The sequence shown here is derived from an EMBL/GenBank/DDBJ whole genome shotgun (WGS) entry which is preliminary data.</text>
</comment>
<dbReference type="InParanoid" id="G7E9T3"/>
<dbReference type="EMBL" id="BABT02000220">
    <property type="protein sequence ID" value="GAA99402.1"/>
    <property type="molecule type" value="Genomic_DNA"/>
</dbReference>
<feature type="compositionally biased region" description="Pro residues" evidence="1">
    <location>
        <begin position="59"/>
        <end position="74"/>
    </location>
</feature>
<dbReference type="PANTHER" id="PTHR43841">
    <property type="entry name" value="3-HYDROXYACYL-THIOESTER DEHYDRATASE HTDX-RELATED"/>
    <property type="match status" value="1"/>
</dbReference>
<accession>G7E9T3</accession>
<dbReference type="HOGENOM" id="CLU_258988_0_0_1"/>
<feature type="compositionally biased region" description="Basic residues" evidence="1">
    <location>
        <begin position="673"/>
        <end position="682"/>
    </location>
</feature>
<keyword evidence="2" id="KW-0472">Membrane</keyword>
<dbReference type="InterPro" id="IPR019607">
    <property type="entry name" value="Putative_zinc-finger_domain"/>
</dbReference>
<feature type="compositionally biased region" description="Acidic residues" evidence="1">
    <location>
        <begin position="30"/>
        <end position="48"/>
    </location>
</feature>
<evidence type="ECO:0000256" key="2">
    <source>
        <dbReference type="SAM" id="Phobius"/>
    </source>
</evidence>
<proteinExistence type="predicted"/>
<reference evidence="4 5" key="1">
    <citation type="journal article" date="2011" name="J. Gen. Appl. Microbiol.">
        <title>Draft genome sequencing of the enigmatic basidiomycete Mixia osmundae.</title>
        <authorList>
            <person name="Nishida H."/>
            <person name="Nagatsuka Y."/>
            <person name="Sugiyama J."/>
        </authorList>
    </citation>
    <scope>NUCLEOTIDE SEQUENCE [LARGE SCALE GENOMIC DNA]</scope>
    <source>
        <strain evidence="5">CBS 9802 / IAM 14324 / JCM 22182 / KY 12970</strain>
    </source>
</reference>
<dbReference type="STRING" id="764103.G7E9T3"/>
<feature type="region of interest" description="Disordered" evidence="1">
    <location>
        <begin position="1"/>
        <end position="93"/>
    </location>
</feature>
<feature type="region of interest" description="Disordered" evidence="1">
    <location>
        <begin position="222"/>
        <end position="254"/>
    </location>
</feature>
<dbReference type="Pfam" id="PF10650">
    <property type="entry name" value="zf-C3H1"/>
    <property type="match status" value="1"/>
</dbReference>
<gene>
    <name evidence="4" type="primary">Mo06100</name>
    <name evidence="4" type="ORF">E5Q_06100</name>
</gene>
<evidence type="ECO:0000259" key="3">
    <source>
        <dbReference type="Pfam" id="PF10650"/>
    </source>
</evidence>
<dbReference type="Proteomes" id="UP000009131">
    <property type="component" value="Unassembled WGS sequence"/>
</dbReference>
<feature type="region of interest" description="Disordered" evidence="1">
    <location>
        <begin position="620"/>
        <end position="641"/>
    </location>
</feature>
<feature type="region of interest" description="Disordered" evidence="1">
    <location>
        <begin position="655"/>
        <end position="705"/>
    </location>
</feature>
<dbReference type="eggNOG" id="ENOG502S1FH">
    <property type="taxonomic scope" value="Eukaryota"/>
</dbReference>
<dbReference type="PANTHER" id="PTHR43841:SF3">
    <property type="entry name" value="(3R)-HYDROXYACYL-ACP DEHYDRATASE SUBUNIT HADB"/>
    <property type="match status" value="1"/>
</dbReference>
<evidence type="ECO:0000313" key="5">
    <source>
        <dbReference type="Proteomes" id="UP000009131"/>
    </source>
</evidence>
<dbReference type="OrthoDB" id="533830at2759"/>
<evidence type="ECO:0000256" key="1">
    <source>
        <dbReference type="SAM" id="MobiDB-lite"/>
    </source>
</evidence>
<protein>
    <recommendedName>
        <fullName evidence="3">Putative zinc-finger domain-containing protein</fullName>
    </recommendedName>
</protein>
<reference evidence="4 5" key="2">
    <citation type="journal article" date="2012" name="Open Biol.">
        <title>Characteristics of nucleosomes and linker DNA regions on the genome of the basidiomycete Mixia osmundae revealed by mono- and dinucleosome mapping.</title>
        <authorList>
            <person name="Nishida H."/>
            <person name="Kondo S."/>
            <person name="Matsumoto T."/>
            <person name="Suzuki Y."/>
            <person name="Yoshikawa H."/>
            <person name="Taylor T.D."/>
            <person name="Sugiyama J."/>
        </authorList>
    </citation>
    <scope>NUCLEOTIDE SEQUENCE [LARGE SCALE GENOMIC DNA]</scope>
    <source>
        <strain evidence="5">CBS 9802 / IAM 14324 / JCM 22182 / KY 12970</strain>
    </source>
</reference>
<sequence>MLAALGLPARPQPFWETPPEPVRVAKPRDEGEEPEEGEIDDGEVDEGEMPSRPLAPMRSLPPAPLPQRLPPPPHRASQFAQASEQTKWLPPPRVALPPRPLVVPPPPEAVSSALPLSQMSRTDTSPLPTPPPPPIGLPAPVWADGSNVAGQPKPMAPANAAAVLASLSLREQDRIQQFIAIIRRLLPFGLSATALQSEGISLDLVRNMHDVVGEPMPAQLLQPAGRHRARPPTSQDTSMINGKALTRDPRTPRTNKITAPMVIDLTLSASTVSHEQEISSPVSLDRPAPAVHGLPMRPVYSELRTPLTASSTTSQHHLREAEHNQLFAPQPRTPASVIQATYPVGGDRQAFYEGEVDDLDGIAYDDFASFSPPPAPKIGLPAYIDEGALENEARKKEEVRLRLQARRAERRARVVSTDQAEHAERARQMALQFEQNFEQSLSMEMFAAESRSGSAISSGDGMVVEEDIAPSSLREAAALAANEDLPGSPGFEEISMPRSRELSHEPARAQTMRHKVPSAAAPYQQAYAAAPNNSWRRRPVAADLYTAPAQNLRDYKRCSCFGVCAHSLVIDVSDEESDGQEDLPDTRMSAQERIEANMNALRARIAEMEAAQKKLDEVQAVASTAPRRSAGNEAAEGHRPDTVIHQRQASLAESLANAKSDVQTLSEAIEKKQRPKSNKRKHLSPDTSKGTLARDRTSRSPEASTKEFQFFTRAGAAEAADASAAEAGLLLLTASTAANQSVQRTSSPASFVNESPFQAYFGLRSVVKNTTPLPPFNGPNNLRLYRAWSAIERGFDPSESFCSYESSGGVCNDTGCKHNHTRNFDLDSTLLTRYLQEQYGVMDQVSKAKRTMLARTLDLLGSRPYDRSVNFADFLKEVLQGADESYELAQRPAPLRAVHPCSSATLPEIQVVPESTRNTHRSVVHGMRVFYYSARDQDYHEHNAEHVIPPVPPLLEMVTVYGYVGTLAVGLGIITWLAIRDMISIPAFKGRKLQLSVSANHLNTIDLVTVMSRIAKKSLPWPFSNAAELKPNAARTGYDLPEVTIEAPFKIHPRDLKRFQAAVSLSDGSQKSQTDELSPFIFVSLTTPFFLLLLTNEQWPISALGAVNTSNTFNFIRPERVRTLEQIQQGDFFVRAQMGGDDLPGVRAKRGIQWAMSITLFERDGGKEVEIFNAKFEVLKFLSRSAKPAYNPDNDKKPGELDPAELQDSPQKLKLTSASPRVYSASSLDYNPIHLHPLTAYFLTGKQIAHGNLSVLAFVHQISKSADPADAALKSLWRVDRPMTTTVRFTSMMPVPCTLDSKISRKADQTGELAFQILLKNKVCIAGSAVPL</sequence>
<name>G7E9T3_MIXOS</name>
<feature type="transmembrane region" description="Helical" evidence="2">
    <location>
        <begin position="960"/>
        <end position="979"/>
    </location>
</feature>
<evidence type="ECO:0000313" key="4">
    <source>
        <dbReference type="EMBL" id="GAA99402.1"/>
    </source>
</evidence>
<keyword evidence="5" id="KW-1185">Reference proteome</keyword>
<feature type="domain" description="Putative zinc-finger" evidence="3">
    <location>
        <begin position="801"/>
        <end position="820"/>
    </location>
</feature>
<keyword evidence="2" id="KW-1133">Transmembrane helix</keyword>
<keyword evidence="2" id="KW-0812">Transmembrane</keyword>